<evidence type="ECO:0000259" key="6">
    <source>
        <dbReference type="Pfam" id="PF00082"/>
    </source>
</evidence>
<name>A0A367F5C8_9ACTN</name>
<dbReference type="GO" id="GO:0004252">
    <property type="term" value="F:serine-type endopeptidase activity"/>
    <property type="evidence" value="ECO:0007669"/>
    <property type="project" value="UniProtKB-UniRule"/>
</dbReference>
<reference evidence="7 8" key="1">
    <citation type="submission" date="2018-06" db="EMBL/GenBank/DDBJ databases">
        <title>Sphaerisporangium craniellae sp. nov., isolated from a marine sponge in the South China Sea.</title>
        <authorList>
            <person name="Li L."/>
        </authorList>
    </citation>
    <scope>NUCLEOTIDE SEQUENCE [LARGE SCALE GENOMIC DNA]</scope>
    <source>
        <strain evidence="7 8">CCTCC AA 208026</strain>
    </source>
</reference>
<evidence type="ECO:0000313" key="8">
    <source>
        <dbReference type="Proteomes" id="UP000253094"/>
    </source>
</evidence>
<dbReference type="InterPro" id="IPR036852">
    <property type="entry name" value="Peptidase_S8/S53_dom_sf"/>
</dbReference>
<dbReference type="PROSITE" id="PS51892">
    <property type="entry name" value="SUBTILASE"/>
    <property type="match status" value="1"/>
</dbReference>
<protein>
    <submittedName>
        <fullName evidence="7">Peptidase S8 and S53 subtilisin kexin sedolisin</fullName>
    </submittedName>
</protein>
<dbReference type="CDD" id="cd00306">
    <property type="entry name" value="Peptidases_S8_S53"/>
    <property type="match status" value="1"/>
</dbReference>
<dbReference type="InterPro" id="IPR023827">
    <property type="entry name" value="Peptidase_S8_Asp-AS"/>
</dbReference>
<evidence type="ECO:0000313" key="7">
    <source>
        <dbReference type="EMBL" id="RCG25062.1"/>
    </source>
</evidence>
<feature type="active site" description="Charge relay system" evidence="5">
    <location>
        <position position="109"/>
    </location>
</feature>
<evidence type="ECO:0000256" key="1">
    <source>
        <dbReference type="ARBA" id="ARBA00011073"/>
    </source>
</evidence>
<evidence type="ECO:0000256" key="4">
    <source>
        <dbReference type="ARBA" id="ARBA00022825"/>
    </source>
</evidence>
<dbReference type="SUPFAM" id="SSF52743">
    <property type="entry name" value="Subtilisin-like"/>
    <property type="match status" value="1"/>
</dbReference>
<dbReference type="PANTHER" id="PTHR43806:SF11">
    <property type="entry name" value="CEREVISIN-RELATED"/>
    <property type="match status" value="1"/>
</dbReference>
<dbReference type="OrthoDB" id="5177045at2"/>
<dbReference type="InterPro" id="IPR050131">
    <property type="entry name" value="Peptidase_S8_subtilisin-like"/>
</dbReference>
<sequence>MNVQAVEHTPGRSALIRPGVLLSRSPVAAARWTQAVESVEGLYLLRLAPGADPCEIAATLSAQGHEVSPNHVVTGQPLFFGGPTGAPRPAPAPAYEAGAPSRVTVGLLDTGLVRHPWFEGQQWFTGRPEEVLDADGDGRLDQQAGHGTFIAGLLLRQAPGVRLRVARVLDSEGVGDEAGVLRALGRLRDVRLDVLLLSFGCFTYDDRPSPLLERALAGFPDTVIVACAGNTASSRPFWPAALPRVIAVGALNSTETGRARFSAFGPWVDACARGEDLTSSFVDFHPFRNYACWDGTSFAAAIVAGTIAATARHMSAAEAADHVLDARRGTRFPDLGVFVPTSH</sequence>
<dbReference type="GO" id="GO:0006508">
    <property type="term" value="P:proteolysis"/>
    <property type="evidence" value="ECO:0007669"/>
    <property type="project" value="UniProtKB-KW"/>
</dbReference>
<dbReference type="Pfam" id="PF00082">
    <property type="entry name" value="Peptidase_S8"/>
    <property type="match status" value="1"/>
</dbReference>
<evidence type="ECO:0000256" key="2">
    <source>
        <dbReference type="ARBA" id="ARBA00022670"/>
    </source>
</evidence>
<comment type="caution">
    <text evidence="7">The sequence shown here is derived from an EMBL/GenBank/DDBJ whole genome shotgun (WGS) entry which is preliminary data.</text>
</comment>
<gene>
    <name evidence="7" type="ORF">DQ384_32485</name>
</gene>
<proteinExistence type="inferred from homology"/>
<feature type="active site" description="Charge relay system" evidence="5">
    <location>
        <position position="146"/>
    </location>
</feature>
<dbReference type="EMBL" id="QOIL01000023">
    <property type="protein sequence ID" value="RCG25062.1"/>
    <property type="molecule type" value="Genomic_DNA"/>
</dbReference>
<dbReference type="RefSeq" id="WP_114032694.1">
    <property type="nucleotide sequence ID" value="NZ_QOIL01000023.1"/>
</dbReference>
<feature type="active site" description="Charge relay system" evidence="5">
    <location>
        <position position="297"/>
    </location>
</feature>
<comment type="similarity">
    <text evidence="1 5">Belongs to the peptidase S8 family.</text>
</comment>
<dbReference type="PROSITE" id="PS00136">
    <property type="entry name" value="SUBTILASE_ASP"/>
    <property type="match status" value="1"/>
</dbReference>
<dbReference type="AlphaFoldDB" id="A0A367F5C8"/>
<dbReference type="Proteomes" id="UP000253094">
    <property type="component" value="Unassembled WGS sequence"/>
</dbReference>
<accession>A0A367F5C8</accession>
<evidence type="ECO:0000256" key="3">
    <source>
        <dbReference type="ARBA" id="ARBA00022801"/>
    </source>
</evidence>
<dbReference type="Gene3D" id="3.40.50.200">
    <property type="entry name" value="Peptidase S8/S53 domain"/>
    <property type="match status" value="1"/>
</dbReference>
<feature type="domain" description="Peptidase S8/S53" evidence="6">
    <location>
        <begin position="102"/>
        <end position="310"/>
    </location>
</feature>
<dbReference type="InterPro" id="IPR000209">
    <property type="entry name" value="Peptidase_S8/S53_dom"/>
</dbReference>
<keyword evidence="4 5" id="KW-0720">Serine protease</keyword>
<keyword evidence="8" id="KW-1185">Reference proteome</keyword>
<evidence type="ECO:0000256" key="5">
    <source>
        <dbReference type="PROSITE-ProRule" id="PRU01240"/>
    </source>
</evidence>
<organism evidence="7 8">
    <name type="scientific">Sphaerisporangium album</name>
    <dbReference type="NCBI Taxonomy" id="509200"/>
    <lineage>
        <taxon>Bacteria</taxon>
        <taxon>Bacillati</taxon>
        <taxon>Actinomycetota</taxon>
        <taxon>Actinomycetes</taxon>
        <taxon>Streptosporangiales</taxon>
        <taxon>Streptosporangiaceae</taxon>
        <taxon>Sphaerisporangium</taxon>
    </lineage>
</organism>
<keyword evidence="3 5" id="KW-0378">Hydrolase</keyword>
<dbReference type="PANTHER" id="PTHR43806">
    <property type="entry name" value="PEPTIDASE S8"/>
    <property type="match status" value="1"/>
</dbReference>
<keyword evidence="2 5" id="KW-0645">Protease</keyword>